<dbReference type="Proteomes" id="UP000244905">
    <property type="component" value="Unassembled WGS sequence"/>
</dbReference>
<gene>
    <name evidence="2" type="ORF">C5O23_11500</name>
</gene>
<accession>A0A2V1IMW1</accession>
<evidence type="ECO:0000256" key="1">
    <source>
        <dbReference type="SAM" id="Phobius"/>
    </source>
</evidence>
<keyword evidence="1" id="KW-1133">Transmembrane helix</keyword>
<dbReference type="AlphaFoldDB" id="A0A2V1IMW1"/>
<reference evidence="3" key="1">
    <citation type="submission" date="2018-02" db="EMBL/GenBank/DDBJ databases">
        <authorList>
            <person name="Clavel T."/>
            <person name="Strowig T."/>
        </authorList>
    </citation>
    <scope>NUCLEOTIDE SEQUENCE [LARGE SCALE GENOMIC DNA]</scope>
    <source>
        <strain evidence="3">DSM 103720</strain>
    </source>
</reference>
<keyword evidence="1" id="KW-0812">Transmembrane</keyword>
<dbReference type="EMBL" id="PUEC01000030">
    <property type="protein sequence ID" value="PWB00845.1"/>
    <property type="molecule type" value="Genomic_DNA"/>
</dbReference>
<evidence type="ECO:0000313" key="2">
    <source>
        <dbReference type="EMBL" id="PWB00845.1"/>
    </source>
</evidence>
<keyword evidence="3" id="KW-1185">Reference proteome</keyword>
<comment type="caution">
    <text evidence="2">The sequence shown here is derived from an EMBL/GenBank/DDBJ whole genome shotgun (WGS) entry which is preliminary data.</text>
</comment>
<organism evidence="2 3">
    <name type="scientific">Duncaniella muris</name>
    <dbReference type="NCBI Taxonomy" id="2094150"/>
    <lineage>
        <taxon>Bacteria</taxon>
        <taxon>Pseudomonadati</taxon>
        <taxon>Bacteroidota</taxon>
        <taxon>Bacteroidia</taxon>
        <taxon>Bacteroidales</taxon>
        <taxon>Muribaculaceae</taxon>
        <taxon>Duncaniella</taxon>
    </lineage>
</organism>
<sequence>MLSLWIPRYGWTIILPIAICAAAGFVYDPRFLLIALMLLFIVVPMLMSFLYTYYMLTPEARRAVIRKQVEIDENNFIRLIYLSDGKKENAESGKSVAQRTLLPIASEEERAPLPPLPVPDPETIQWSEILSVRSTSRFRVYILKGSRLTFLLIPWDALRPASATSCSD</sequence>
<name>A0A2V1IMW1_9BACT</name>
<protein>
    <submittedName>
        <fullName evidence="2">Uncharacterized protein</fullName>
    </submittedName>
</protein>
<proteinExistence type="predicted"/>
<feature type="transmembrane region" description="Helical" evidence="1">
    <location>
        <begin position="9"/>
        <end position="27"/>
    </location>
</feature>
<evidence type="ECO:0000313" key="3">
    <source>
        <dbReference type="Proteomes" id="UP000244905"/>
    </source>
</evidence>
<feature type="transmembrane region" description="Helical" evidence="1">
    <location>
        <begin position="33"/>
        <end position="56"/>
    </location>
</feature>
<keyword evidence="1" id="KW-0472">Membrane</keyword>